<name>A0A0E9PMD0_ANGAN</name>
<evidence type="ECO:0000313" key="1">
    <source>
        <dbReference type="EMBL" id="JAH04998.1"/>
    </source>
</evidence>
<accession>A0A0E9PMD0</accession>
<protein>
    <submittedName>
        <fullName evidence="1">Uncharacterized protein</fullName>
    </submittedName>
</protein>
<reference evidence="1" key="2">
    <citation type="journal article" date="2015" name="Fish Shellfish Immunol.">
        <title>Early steps in the European eel (Anguilla anguilla)-Vibrio vulnificus interaction in the gills: Role of the RtxA13 toxin.</title>
        <authorList>
            <person name="Callol A."/>
            <person name="Pajuelo D."/>
            <person name="Ebbesson L."/>
            <person name="Teles M."/>
            <person name="MacKenzie S."/>
            <person name="Amaro C."/>
        </authorList>
    </citation>
    <scope>NUCLEOTIDE SEQUENCE</scope>
</reference>
<organism evidence="1">
    <name type="scientific">Anguilla anguilla</name>
    <name type="common">European freshwater eel</name>
    <name type="synonym">Muraena anguilla</name>
    <dbReference type="NCBI Taxonomy" id="7936"/>
    <lineage>
        <taxon>Eukaryota</taxon>
        <taxon>Metazoa</taxon>
        <taxon>Chordata</taxon>
        <taxon>Craniata</taxon>
        <taxon>Vertebrata</taxon>
        <taxon>Euteleostomi</taxon>
        <taxon>Actinopterygii</taxon>
        <taxon>Neopterygii</taxon>
        <taxon>Teleostei</taxon>
        <taxon>Anguilliformes</taxon>
        <taxon>Anguillidae</taxon>
        <taxon>Anguilla</taxon>
    </lineage>
</organism>
<sequence length="41" mass="4941">MCCLSSLNENLRGIFCLWRRDWTCWGFPSHPLVTSSWKRRP</sequence>
<dbReference type="EMBL" id="GBXM01103579">
    <property type="protein sequence ID" value="JAH04998.1"/>
    <property type="molecule type" value="Transcribed_RNA"/>
</dbReference>
<dbReference type="AlphaFoldDB" id="A0A0E9PMD0"/>
<proteinExistence type="predicted"/>
<reference evidence="1" key="1">
    <citation type="submission" date="2014-11" db="EMBL/GenBank/DDBJ databases">
        <authorList>
            <person name="Amaro Gonzalez C."/>
        </authorList>
    </citation>
    <scope>NUCLEOTIDE SEQUENCE</scope>
</reference>